<proteinExistence type="predicted"/>
<reference evidence="1" key="1">
    <citation type="journal article" date="2022" name="Toxins">
        <title>Genomic Analysis of Sphingopyxis sp. USTB-05 for Biodegrading Cyanobacterial Hepatotoxins.</title>
        <authorList>
            <person name="Liu C."/>
            <person name="Xu Q."/>
            <person name="Zhao Z."/>
            <person name="Zhang H."/>
            <person name="Liu X."/>
            <person name="Yin C."/>
            <person name="Liu Y."/>
            <person name="Yan H."/>
        </authorList>
    </citation>
    <scope>NUCLEOTIDE SEQUENCE</scope>
    <source>
        <strain evidence="1">NBD5</strain>
    </source>
</reference>
<protein>
    <submittedName>
        <fullName evidence="1">Uncharacterized protein</fullName>
    </submittedName>
</protein>
<sequence>MAALLMALAISAGANPLLGKWIGERPGMDRISLSAQPTMTITPEAISFGSGRRELGLVPIAAFERDEKMISVRTRFGELYSFRFLGADHICRVVSSARAATECFTRDRARA</sequence>
<accession>A0ABY4XA56</accession>
<dbReference type="RefSeq" id="WP_252167628.1">
    <property type="nucleotide sequence ID" value="NZ_CP084930.1"/>
</dbReference>
<dbReference type="EMBL" id="CP084930">
    <property type="protein sequence ID" value="USI73822.1"/>
    <property type="molecule type" value="Genomic_DNA"/>
</dbReference>
<organism evidence="1 2">
    <name type="scientific">Sphingomonas morindae</name>
    <dbReference type="NCBI Taxonomy" id="1541170"/>
    <lineage>
        <taxon>Bacteria</taxon>
        <taxon>Pseudomonadati</taxon>
        <taxon>Pseudomonadota</taxon>
        <taxon>Alphaproteobacteria</taxon>
        <taxon>Sphingomonadales</taxon>
        <taxon>Sphingomonadaceae</taxon>
        <taxon>Sphingomonas</taxon>
    </lineage>
</organism>
<name>A0ABY4XA56_9SPHN</name>
<evidence type="ECO:0000313" key="1">
    <source>
        <dbReference type="EMBL" id="USI73822.1"/>
    </source>
</evidence>
<dbReference type="Proteomes" id="UP001056937">
    <property type="component" value="Chromosome 1"/>
</dbReference>
<gene>
    <name evidence="1" type="ORF">LHA26_04975</name>
</gene>
<keyword evidence="2" id="KW-1185">Reference proteome</keyword>
<evidence type="ECO:0000313" key="2">
    <source>
        <dbReference type="Proteomes" id="UP001056937"/>
    </source>
</evidence>